<dbReference type="PANTHER" id="PTHR21389">
    <property type="entry name" value="P53 INDUCED PROTEIN"/>
    <property type="match status" value="1"/>
</dbReference>
<feature type="transmembrane region" description="Helical" evidence="5">
    <location>
        <begin position="12"/>
        <end position="29"/>
    </location>
</feature>
<dbReference type="GO" id="GO:0016020">
    <property type="term" value="C:membrane"/>
    <property type="evidence" value="ECO:0007669"/>
    <property type="project" value="UniProtKB-SubCell"/>
</dbReference>
<proteinExistence type="predicted"/>
<evidence type="ECO:0000313" key="6">
    <source>
        <dbReference type="EMBL" id="PWU99079.1"/>
    </source>
</evidence>
<sequence length="351" mass="38912">MSTEDAFLPLRRIILGALAIFCAFAFGTLQSLDAVKLFSYLRANVHLRRIMGSCLVVNGVFFLSIWVASLLFSYMWTFGETFMWSSGAAVIDNESGGGKAAATMNGVSLAGKVWFSVFDVMWVLPVYALTQALGVRWYSALYTEAYAEKKRRASSLGVRWAAKESGRDDDMCFSGASQGAEDSFSLRSVAVSLSEIMFKALVTAVYALVAAVVDIIFPFPVGHYLAFIMNSWLYAFYVFDYRLSSQYLFDRRSRRHIRVTLSATLKFFEIQWAYFLGFGATHSIITAAIRSSWLASSWFSVASVTSVLFGAHIVISVEATPAPRAPFHVPMFTPFFALCGMVLRMAVGAVR</sequence>
<dbReference type="VEuPathDB" id="TriTrypDB:TCSYLVIO_004290"/>
<comment type="subcellular location">
    <subcellularLocation>
        <location evidence="1">Membrane</location>
        <topology evidence="1">Multi-pass membrane protein</topology>
    </subcellularLocation>
</comment>
<dbReference type="PANTHER" id="PTHR21389:SF0">
    <property type="entry name" value="ETOPOSIDE-INDUCED PROTEIN 2.4 HOMOLOG"/>
    <property type="match status" value="1"/>
</dbReference>
<reference evidence="6 7" key="1">
    <citation type="journal article" date="2018" name="Microb. Genom.">
        <title>Expanding an expanded genome: long-read sequencing of Trypanosoma cruzi.</title>
        <authorList>
            <person name="Berna L."/>
            <person name="Rodriguez M."/>
            <person name="Chiribao M.L."/>
            <person name="Parodi-Talice A."/>
            <person name="Pita S."/>
            <person name="Rijo G."/>
            <person name="Alvarez-Valin F."/>
            <person name="Robello C."/>
        </authorList>
    </citation>
    <scope>NUCLEOTIDE SEQUENCE [LARGE SCALE GENOMIC DNA]</scope>
    <source>
        <strain evidence="6 7">Dm28c</strain>
    </source>
</reference>
<feature type="transmembrane region" description="Helical" evidence="5">
    <location>
        <begin position="295"/>
        <end position="315"/>
    </location>
</feature>
<comment type="caution">
    <text evidence="6">The sequence shown here is derived from an EMBL/GenBank/DDBJ whole genome shotgun (WGS) entry which is preliminary data.</text>
</comment>
<evidence type="ECO:0000256" key="3">
    <source>
        <dbReference type="ARBA" id="ARBA00022989"/>
    </source>
</evidence>
<dbReference type="VEuPathDB" id="TriTrypDB:ECC02_007329"/>
<evidence type="ECO:0000256" key="2">
    <source>
        <dbReference type="ARBA" id="ARBA00022692"/>
    </source>
</evidence>
<keyword evidence="2 5" id="KW-0812">Transmembrane</keyword>
<dbReference type="VEuPathDB" id="TriTrypDB:TcBrA4_0128680"/>
<dbReference type="VEuPathDB" id="TriTrypDB:TcCLB.504029.90"/>
<protein>
    <submittedName>
        <fullName evidence="6">Uncharacterized protein</fullName>
    </submittedName>
</protein>
<dbReference type="VEuPathDB" id="TriTrypDB:TcCL_NonESM06140"/>
<feature type="transmembrane region" description="Helical" evidence="5">
    <location>
        <begin position="50"/>
        <end position="76"/>
    </location>
</feature>
<evidence type="ECO:0000256" key="4">
    <source>
        <dbReference type="ARBA" id="ARBA00023136"/>
    </source>
</evidence>
<dbReference type="EMBL" id="PRFA01000010">
    <property type="protein sequence ID" value="PWU99079.1"/>
    <property type="molecule type" value="Genomic_DNA"/>
</dbReference>
<evidence type="ECO:0000256" key="5">
    <source>
        <dbReference type="SAM" id="Phobius"/>
    </source>
</evidence>
<dbReference type="Proteomes" id="UP000246121">
    <property type="component" value="Unassembled WGS sequence"/>
</dbReference>
<organism evidence="6 7">
    <name type="scientific">Trypanosoma cruzi</name>
    <dbReference type="NCBI Taxonomy" id="5693"/>
    <lineage>
        <taxon>Eukaryota</taxon>
        <taxon>Discoba</taxon>
        <taxon>Euglenozoa</taxon>
        <taxon>Kinetoplastea</taxon>
        <taxon>Metakinetoplastina</taxon>
        <taxon>Trypanosomatida</taxon>
        <taxon>Trypanosomatidae</taxon>
        <taxon>Trypanosoma</taxon>
        <taxon>Schizotrypanum</taxon>
    </lineage>
</organism>
<feature type="transmembrane region" description="Helical" evidence="5">
    <location>
        <begin position="264"/>
        <end position="289"/>
    </location>
</feature>
<dbReference type="VEuPathDB" id="TriTrypDB:TCDM_04292"/>
<dbReference type="VEuPathDB" id="TriTrypDB:C3747_47g258"/>
<evidence type="ECO:0000256" key="1">
    <source>
        <dbReference type="ARBA" id="ARBA00004141"/>
    </source>
</evidence>
<accession>A0A2V2VRL4</accession>
<name>A0A2V2VRL4_TRYCR</name>
<dbReference type="VEuPathDB" id="TriTrypDB:BCY84_15090"/>
<dbReference type="GO" id="GO:0016236">
    <property type="term" value="P:macroautophagy"/>
    <property type="evidence" value="ECO:0007669"/>
    <property type="project" value="TreeGrafter"/>
</dbReference>
<dbReference type="VEuPathDB" id="TriTrypDB:C4B63_10g134"/>
<dbReference type="AlphaFoldDB" id="A0A2V2VRL4"/>
<dbReference type="VEuPathDB" id="TriTrypDB:TcG_02878"/>
<evidence type="ECO:0000313" key="7">
    <source>
        <dbReference type="Proteomes" id="UP000246121"/>
    </source>
</evidence>
<dbReference type="VEuPathDB" id="TriTrypDB:Tc_MARK_3089"/>
<feature type="transmembrane region" description="Helical" evidence="5">
    <location>
        <begin position="196"/>
        <end position="217"/>
    </location>
</feature>
<feature type="transmembrane region" description="Helical" evidence="5">
    <location>
        <begin position="327"/>
        <end position="347"/>
    </location>
</feature>
<keyword evidence="4 5" id="KW-0472">Membrane</keyword>
<dbReference type="VEuPathDB" id="TriTrypDB:TcCLB.509997.73"/>
<dbReference type="GO" id="GO:0005783">
    <property type="term" value="C:endoplasmic reticulum"/>
    <property type="evidence" value="ECO:0007669"/>
    <property type="project" value="TreeGrafter"/>
</dbReference>
<keyword evidence="3 5" id="KW-1133">Transmembrane helix</keyword>
<gene>
    <name evidence="6" type="ORF">C4B63_10g134</name>
</gene>
<dbReference type="OrthoDB" id="266518at2759"/>